<organism evidence="1 2">
    <name type="scientific">Plasmopara halstedii</name>
    <name type="common">Downy mildew of sunflower</name>
    <dbReference type="NCBI Taxonomy" id="4781"/>
    <lineage>
        <taxon>Eukaryota</taxon>
        <taxon>Sar</taxon>
        <taxon>Stramenopiles</taxon>
        <taxon>Oomycota</taxon>
        <taxon>Peronosporomycetes</taxon>
        <taxon>Peronosporales</taxon>
        <taxon>Peronosporaceae</taxon>
        <taxon>Plasmopara</taxon>
    </lineage>
</organism>
<dbReference type="EMBL" id="CCYD01002887">
    <property type="protein sequence ID" value="CEG48072.1"/>
    <property type="molecule type" value="Genomic_DNA"/>
</dbReference>
<dbReference type="GeneID" id="36400603"/>
<proteinExistence type="predicted"/>
<name>A0A0P1B2P5_PLAHL</name>
<reference evidence="2" key="1">
    <citation type="submission" date="2014-09" db="EMBL/GenBank/DDBJ databases">
        <authorList>
            <person name="Sharma Rahul"/>
            <person name="Thines Marco"/>
        </authorList>
    </citation>
    <scope>NUCLEOTIDE SEQUENCE [LARGE SCALE GENOMIC DNA]</scope>
</reference>
<evidence type="ECO:0000313" key="2">
    <source>
        <dbReference type="Proteomes" id="UP000054928"/>
    </source>
</evidence>
<dbReference type="AlphaFoldDB" id="A0A0P1B2P5"/>
<sequence length="56" mass="6342">MWMLVADSPSCLTGSGFVVCKTRLRIPKDDFEFRLNTSTAYRVLSVLQDLQDKGMT</sequence>
<protein>
    <submittedName>
        <fullName evidence="1">Uncharacterized protein</fullName>
    </submittedName>
</protein>
<dbReference type="Proteomes" id="UP000054928">
    <property type="component" value="Unassembled WGS sequence"/>
</dbReference>
<dbReference type="RefSeq" id="XP_024584441.1">
    <property type="nucleotide sequence ID" value="XM_024719109.1"/>
</dbReference>
<accession>A0A0P1B2P5</accession>
<keyword evidence="2" id="KW-1185">Reference proteome</keyword>
<evidence type="ECO:0000313" key="1">
    <source>
        <dbReference type="EMBL" id="CEG48072.1"/>
    </source>
</evidence>